<dbReference type="EMBL" id="SDAM02002865">
    <property type="protein sequence ID" value="KAH6820995.1"/>
    <property type="molecule type" value="Genomic_DNA"/>
</dbReference>
<dbReference type="Proteomes" id="UP001190926">
    <property type="component" value="Unassembled WGS sequence"/>
</dbReference>
<evidence type="ECO:0000313" key="1">
    <source>
        <dbReference type="EMBL" id="KAH6820995.1"/>
    </source>
</evidence>
<dbReference type="AlphaFoldDB" id="A0AAD4ITM2"/>
<sequence length="56" mass="5788">MKAGTEAGSENQFLEYAKIPGLDDGIATPTAGIFLLVQATGATASCVTMPLKPAYR</sequence>
<proteinExistence type="predicted"/>
<gene>
    <name evidence="1" type="ORF">C2S53_017038</name>
</gene>
<comment type="caution">
    <text evidence="1">The sequence shown here is derived from an EMBL/GenBank/DDBJ whole genome shotgun (WGS) entry which is preliminary data.</text>
</comment>
<accession>A0AAD4ITM2</accession>
<evidence type="ECO:0000313" key="2">
    <source>
        <dbReference type="Proteomes" id="UP001190926"/>
    </source>
</evidence>
<name>A0AAD4ITM2_PERFH</name>
<protein>
    <submittedName>
        <fullName evidence="1">Uncharacterized protein</fullName>
    </submittedName>
</protein>
<organism evidence="1 2">
    <name type="scientific">Perilla frutescens var. hirtella</name>
    <name type="common">Perilla citriodora</name>
    <name type="synonym">Perilla setoyensis</name>
    <dbReference type="NCBI Taxonomy" id="608512"/>
    <lineage>
        <taxon>Eukaryota</taxon>
        <taxon>Viridiplantae</taxon>
        <taxon>Streptophyta</taxon>
        <taxon>Embryophyta</taxon>
        <taxon>Tracheophyta</taxon>
        <taxon>Spermatophyta</taxon>
        <taxon>Magnoliopsida</taxon>
        <taxon>eudicotyledons</taxon>
        <taxon>Gunneridae</taxon>
        <taxon>Pentapetalae</taxon>
        <taxon>asterids</taxon>
        <taxon>lamiids</taxon>
        <taxon>Lamiales</taxon>
        <taxon>Lamiaceae</taxon>
        <taxon>Nepetoideae</taxon>
        <taxon>Elsholtzieae</taxon>
        <taxon>Perilla</taxon>
    </lineage>
</organism>
<keyword evidence="2" id="KW-1185">Reference proteome</keyword>
<reference evidence="1 2" key="1">
    <citation type="journal article" date="2021" name="Nat. Commun.">
        <title>Incipient diploidization of the medicinal plant Perilla within 10,000 years.</title>
        <authorList>
            <person name="Zhang Y."/>
            <person name="Shen Q."/>
            <person name="Leng L."/>
            <person name="Zhang D."/>
            <person name="Chen S."/>
            <person name="Shi Y."/>
            <person name="Ning Z."/>
            <person name="Chen S."/>
        </authorList>
    </citation>
    <scope>NUCLEOTIDE SEQUENCE [LARGE SCALE GENOMIC DNA]</scope>
    <source>
        <strain evidence="2">cv. PC099</strain>
    </source>
</reference>